<dbReference type="OrthoDB" id="9938657at2"/>
<name>A0A4Y4CRT3_ZOORA</name>
<reference evidence="1 2" key="1">
    <citation type="submission" date="2019-06" db="EMBL/GenBank/DDBJ databases">
        <title>Whole genome shotgun sequence of Zoogloea ramigera NBRC 15342.</title>
        <authorList>
            <person name="Hosoyama A."/>
            <person name="Uohara A."/>
            <person name="Ohji S."/>
            <person name="Ichikawa N."/>
        </authorList>
    </citation>
    <scope>NUCLEOTIDE SEQUENCE [LARGE SCALE GENOMIC DNA]</scope>
    <source>
        <strain evidence="1 2">NBRC 15342</strain>
    </source>
</reference>
<dbReference type="EMBL" id="BJNV01000010">
    <property type="protein sequence ID" value="GEC94752.1"/>
    <property type="molecule type" value="Genomic_DNA"/>
</dbReference>
<organism evidence="1 2">
    <name type="scientific">Zoogloea ramigera</name>
    <dbReference type="NCBI Taxonomy" id="350"/>
    <lineage>
        <taxon>Bacteria</taxon>
        <taxon>Pseudomonadati</taxon>
        <taxon>Pseudomonadota</taxon>
        <taxon>Betaproteobacteria</taxon>
        <taxon>Rhodocyclales</taxon>
        <taxon>Zoogloeaceae</taxon>
        <taxon>Zoogloea</taxon>
    </lineage>
</organism>
<sequence length="64" mass="6921">MSDADKLQGHALPGVAEALRRAALRARELARQTHTPVVVYRNGKVESQIPDDTARAGGAERREG</sequence>
<comment type="caution">
    <text evidence="1">The sequence shown here is derived from an EMBL/GenBank/DDBJ whole genome shotgun (WGS) entry which is preliminary data.</text>
</comment>
<keyword evidence="2" id="KW-1185">Reference proteome</keyword>
<dbReference type="Proteomes" id="UP000318422">
    <property type="component" value="Unassembled WGS sequence"/>
</dbReference>
<gene>
    <name evidence="1" type="ORF">ZRA01_08250</name>
</gene>
<proteinExistence type="predicted"/>
<dbReference type="RefSeq" id="WP_141349613.1">
    <property type="nucleotide sequence ID" value="NZ_BJNV01000010.1"/>
</dbReference>
<evidence type="ECO:0000313" key="1">
    <source>
        <dbReference type="EMBL" id="GEC94752.1"/>
    </source>
</evidence>
<protein>
    <submittedName>
        <fullName evidence="1">Uncharacterized protein</fullName>
    </submittedName>
</protein>
<evidence type="ECO:0000313" key="2">
    <source>
        <dbReference type="Proteomes" id="UP000318422"/>
    </source>
</evidence>
<accession>A0A4Y4CRT3</accession>
<dbReference type="AlphaFoldDB" id="A0A4Y4CRT3"/>